<dbReference type="AlphaFoldDB" id="A0A8T2S6L0"/>
<dbReference type="Gene3D" id="1.25.40.10">
    <property type="entry name" value="Tetratricopeptide repeat domain"/>
    <property type="match status" value="7"/>
</dbReference>
<dbReference type="FunFam" id="1.25.40.10:FF:000353">
    <property type="entry name" value="Pentatricopeptide repeat-containing protein At4g39530"/>
    <property type="match status" value="1"/>
</dbReference>
<dbReference type="FunFam" id="1.25.40.10:FF:000031">
    <property type="entry name" value="Pentatricopeptide repeat-containing protein mitochondrial"/>
    <property type="match status" value="2"/>
</dbReference>
<dbReference type="GO" id="GO:0003723">
    <property type="term" value="F:RNA binding"/>
    <property type="evidence" value="ECO:0007669"/>
    <property type="project" value="InterPro"/>
</dbReference>
<organism evidence="4 5">
    <name type="scientific">Ceratopteris richardii</name>
    <name type="common">Triangle waterfern</name>
    <dbReference type="NCBI Taxonomy" id="49495"/>
    <lineage>
        <taxon>Eukaryota</taxon>
        <taxon>Viridiplantae</taxon>
        <taxon>Streptophyta</taxon>
        <taxon>Embryophyta</taxon>
        <taxon>Tracheophyta</taxon>
        <taxon>Polypodiopsida</taxon>
        <taxon>Polypodiidae</taxon>
        <taxon>Polypodiales</taxon>
        <taxon>Pteridineae</taxon>
        <taxon>Pteridaceae</taxon>
        <taxon>Parkerioideae</taxon>
        <taxon>Ceratopteris</taxon>
    </lineage>
</organism>
<dbReference type="GO" id="GO:0048731">
    <property type="term" value="P:system development"/>
    <property type="evidence" value="ECO:0007669"/>
    <property type="project" value="UniProtKB-ARBA"/>
</dbReference>
<keyword evidence="5" id="KW-1185">Reference proteome</keyword>
<dbReference type="OMA" id="QNGHYME"/>
<dbReference type="Pfam" id="PF01535">
    <property type="entry name" value="PPR"/>
    <property type="match status" value="2"/>
</dbReference>
<evidence type="ECO:0000313" key="4">
    <source>
        <dbReference type="EMBL" id="KAH7307782.1"/>
    </source>
</evidence>
<comment type="caution">
    <text evidence="4">The sequence shown here is derived from an EMBL/GenBank/DDBJ whole genome shotgun (WGS) entry which is preliminary data.</text>
</comment>
<dbReference type="NCBIfam" id="TIGR00756">
    <property type="entry name" value="PPR"/>
    <property type="match status" value="5"/>
</dbReference>
<evidence type="ECO:0000313" key="5">
    <source>
        <dbReference type="Proteomes" id="UP000825935"/>
    </source>
</evidence>
<feature type="repeat" description="PPR" evidence="2">
    <location>
        <begin position="438"/>
        <end position="472"/>
    </location>
</feature>
<proteinExistence type="predicted"/>
<dbReference type="Pfam" id="PF13041">
    <property type="entry name" value="PPR_2"/>
    <property type="match status" value="6"/>
</dbReference>
<dbReference type="PANTHER" id="PTHR24015">
    <property type="entry name" value="OS07G0578800 PROTEIN-RELATED"/>
    <property type="match status" value="1"/>
</dbReference>
<feature type="repeat" description="PPR" evidence="2">
    <location>
        <begin position="132"/>
        <end position="166"/>
    </location>
</feature>
<name>A0A8T2S6L0_CERRI</name>
<reference evidence="4" key="1">
    <citation type="submission" date="2021-08" db="EMBL/GenBank/DDBJ databases">
        <title>WGS assembly of Ceratopteris richardii.</title>
        <authorList>
            <person name="Marchant D.B."/>
            <person name="Chen G."/>
            <person name="Jenkins J."/>
            <person name="Shu S."/>
            <person name="Leebens-Mack J."/>
            <person name="Grimwood J."/>
            <person name="Schmutz J."/>
            <person name="Soltis P."/>
            <person name="Soltis D."/>
            <person name="Chen Z.-H."/>
        </authorList>
    </citation>
    <scope>NUCLEOTIDE SEQUENCE</scope>
    <source>
        <strain evidence="4">Whitten #5841</strain>
        <tissue evidence="4">Leaf</tissue>
    </source>
</reference>
<keyword evidence="1" id="KW-0677">Repeat</keyword>
<feature type="repeat" description="PPR" evidence="2">
    <location>
        <begin position="641"/>
        <end position="675"/>
    </location>
</feature>
<dbReference type="InterPro" id="IPR011990">
    <property type="entry name" value="TPR-like_helical_dom_sf"/>
</dbReference>
<feature type="repeat" description="PPR" evidence="2">
    <location>
        <begin position="336"/>
        <end position="370"/>
    </location>
</feature>
<evidence type="ECO:0008006" key="6">
    <source>
        <dbReference type="Google" id="ProtNLM"/>
    </source>
</evidence>
<protein>
    <recommendedName>
        <fullName evidence="6">Pentatricopeptide repeat-containing protein</fullName>
    </recommendedName>
</protein>
<sequence length="802" mass="88238">MEGVAHATFSIPGQSKVQGSRPPKVQTHVYTEAMQAIGEQNLLSLNEEPKRVGLKHTACNNEVHPNAHIIDVIKSCAARKDLHQAYKIHSDLADRGLLQTDISFGNALISMYSKCGDLSAAEELFEKLPARNVITWNSLISGYVQSGLGYDALNSFSRMQDLGIIPSSVTFVCALKACSLLKSVEKGEELHAEIIRHGMLERHEMLGTALVDMYAKCRMLSKAQAVFDALKRRDVVTWNALITGYTQFGKAKDALRCYKLMQNEGVSPSAVTFICILKACGSMGALKEGREIHVEINRQGLLDSDIVVGNALLDMYAKCGCLDLAQQVFEELPKQDVTTWNALITGYVHHGFADDALRCYAYMQKRGFTPDAITFICILKACGSLKAIGRGEEIRHDIERQGLLGKDIKVGNALVDMYAKCGALEKARGVLKNLPARNVITWTALIAGYAEYGYGGEALCCFAEMKEEGHSANSVTLICVLKACGNMQALKMGEEVHETIKDQGLLENDVVLGTALVDMYAKCGVLAKAQAVFDMLPVRNTVTWNALIAGYIQHGADDEALLWFSCMLDEGALPDEVTYINVLKACGNLGSAKKGKEIHDELDRRHVEDNLDVGNALVDFYVKCGDLEKAKEIFKRLSVRNVATWTALVCGYSQVGKINMAFSSFHKMIEEDVEPNEVTFMVLLTACSHEGLIEKGESLFHIMCTYYGISPNLEHYTCMVDIFSRAGLFGTALTLIGQVPPSDSLLLWSAFMGACREWKNVALARWAFEHAVGVDEKFAAAYLCMSNTPLSTALHDEEDYEL</sequence>
<dbReference type="FunFam" id="1.25.40.10:FF:000158">
    <property type="entry name" value="pentatricopeptide repeat-containing protein At2g33680"/>
    <property type="match status" value="1"/>
</dbReference>
<dbReference type="InterPro" id="IPR046960">
    <property type="entry name" value="PPR_At4g14850-like_plant"/>
</dbReference>
<feature type="repeat" description="PPR" evidence="2">
    <location>
        <begin position="234"/>
        <end position="268"/>
    </location>
</feature>
<dbReference type="FunFam" id="1.25.40.10:FF:000073">
    <property type="entry name" value="Pentatricopeptide repeat-containing protein chloroplastic"/>
    <property type="match status" value="1"/>
</dbReference>
<feature type="region of interest" description="Disordered" evidence="3">
    <location>
        <begin position="1"/>
        <end position="22"/>
    </location>
</feature>
<gene>
    <name evidence="4" type="ORF">KP509_22G077500</name>
</gene>
<dbReference type="PROSITE" id="PS51375">
    <property type="entry name" value="PPR"/>
    <property type="match status" value="6"/>
</dbReference>
<dbReference type="Proteomes" id="UP000825935">
    <property type="component" value="Chromosome 22"/>
</dbReference>
<dbReference type="GO" id="GO:0009451">
    <property type="term" value="P:RNA modification"/>
    <property type="evidence" value="ECO:0007669"/>
    <property type="project" value="InterPro"/>
</dbReference>
<dbReference type="PANTHER" id="PTHR24015:SF548">
    <property type="entry name" value="OS08G0340900 PROTEIN"/>
    <property type="match status" value="1"/>
</dbReference>
<feature type="repeat" description="PPR" evidence="2">
    <location>
        <begin position="540"/>
        <end position="574"/>
    </location>
</feature>
<dbReference type="OrthoDB" id="1880841at2759"/>
<dbReference type="EMBL" id="CM035427">
    <property type="protein sequence ID" value="KAH7307782.1"/>
    <property type="molecule type" value="Genomic_DNA"/>
</dbReference>
<evidence type="ECO:0000256" key="1">
    <source>
        <dbReference type="ARBA" id="ARBA00022737"/>
    </source>
</evidence>
<evidence type="ECO:0000256" key="3">
    <source>
        <dbReference type="SAM" id="MobiDB-lite"/>
    </source>
</evidence>
<accession>A0A8T2S6L0</accession>
<dbReference type="InterPro" id="IPR002885">
    <property type="entry name" value="PPR_rpt"/>
</dbReference>
<dbReference type="FunFam" id="1.25.40.10:FF:000285">
    <property type="entry name" value="Pentatricopeptide repeat-containing protein, chloroplastic"/>
    <property type="match status" value="1"/>
</dbReference>
<evidence type="ECO:0000256" key="2">
    <source>
        <dbReference type="PROSITE-ProRule" id="PRU00708"/>
    </source>
</evidence>